<dbReference type="SUPFAM" id="SSF51197">
    <property type="entry name" value="Clavaminate synthase-like"/>
    <property type="match status" value="1"/>
</dbReference>
<dbReference type="PANTHER" id="PTHR40128">
    <property type="entry name" value="EXPRESSED PROTEIN"/>
    <property type="match status" value="1"/>
</dbReference>
<protein>
    <recommendedName>
        <fullName evidence="3">Phytanoyl-CoA hydroxylase</fullName>
    </recommendedName>
</protein>
<dbReference type="InterPro" id="IPR008775">
    <property type="entry name" value="Phytyl_CoA_dOase-like"/>
</dbReference>
<comment type="caution">
    <text evidence="1">The sequence shown here is derived from an EMBL/GenBank/DDBJ whole genome shotgun (WGS) entry which is preliminary data.</text>
</comment>
<dbReference type="Proteomes" id="UP000700596">
    <property type="component" value="Unassembled WGS sequence"/>
</dbReference>
<dbReference type="PANTHER" id="PTHR40128:SF1">
    <property type="entry name" value="PHYTANOYL-COA HYDROXYLASE"/>
    <property type="match status" value="1"/>
</dbReference>
<sequence>MPHATPEDPAVPSVNGEKLFVNDGLLRPDQVGFLKESTPDTPIEELRRRYDEDGYVFLKGLIPREDVLKAREEYFTMLAPSGVLKPGSNAVEGIFDSAKDSLDYPGIGAGTIGGNRKPGAAAAEKFIELALEAHYADWYKEIFCKHPALKDMVARISGWGDENTLGVKRSLLRNNTPGNKAIGVHYDQIFLRHGEPTSFTAWVPMGDISLTGGGLIYLENGHTLGREYEADFARKALESGLSEEEAKSAFNQNMLSTGLLADGPKEYSDTFNRRWLVTTYEAGDVVLHTPFTIHASTINYDPENIIRVGTDLRFVDKSKPWDTSRKIIGGDKFDVYGMRWDLNLMMWCDLINLRQVHEKIYPGCFRYHINPN</sequence>
<accession>A0A9P9IFD4</accession>
<proteinExistence type="predicted"/>
<name>A0A9P9IFD4_9PLEO</name>
<gene>
    <name evidence="1" type="ORF">B0J11DRAFT_509426</name>
</gene>
<reference evidence="1" key="1">
    <citation type="journal article" date="2021" name="Nat. Commun.">
        <title>Genetic determinants of endophytism in the Arabidopsis root mycobiome.</title>
        <authorList>
            <person name="Mesny F."/>
            <person name="Miyauchi S."/>
            <person name="Thiergart T."/>
            <person name="Pickel B."/>
            <person name="Atanasova L."/>
            <person name="Karlsson M."/>
            <person name="Huettel B."/>
            <person name="Barry K.W."/>
            <person name="Haridas S."/>
            <person name="Chen C."/>
            <person name="Bauer D."/>
            <person name="Andreopoulos W."/>
            <person name="Pangilinan J."/>
            <person name="LaButti K."/>
            <person name="Riley R."/>
            <person name="Lipzen A."/>
            <person name="Clum A."/>
            <person name="Drula E."/>
            <person name="Henrissat B."/>
            <person name="Kohler A."/>
            <person name="Grigoriev I.V."/>
            <person name="Martin F.M."/>
            <person name="Hacquard S."/>
        </authorList>
    </citation>
    <scope>NUCLEOTIDE SEQUENCE</scope>
    <source>
        <strain evidence="1">MPI-CAGE-CH-0243</strain>
    </source>
</reference>
<dbReference type="Gene3D" id="2.60.120.620">
    <property type="entry name" value="q2cbj1_9rhob like domain"/>
    <property type="match status" value="1"/>
</dbReference>
<dbReference type="EMBL" id="JAGMWT010000013">
    <property type="protein sequence ID" value="KAH7117724.1"/>
    <property type="molecule type" value="Genomic_DNA"/>
</dbReference>
<organism evidence="1 2">
    <name type="scientific">Dendryphion nanum</name>
    <dbReference type="NCBI Taxonomy" id="256645"/>
    <lineage>
        <taxon>Eukaryota</taxon>
        <taxon>Fungi</taxon>
        <taxon>Dikarya</taxon>
        <taxon>Ascomycota</taxon>
        <taxon>Pezizomycotina</taxon>
        <taxon>Dothideomycetes</taxon>
        <taxon>Pleosporomycetidae</taxon>
        <taxon>Pleosporales</taxon>
        <taxon>Torulaceae</taxon>
        <taxon>Dendryphion</taxon>
    </lineage>
</organism>
<dbReference type="AlphaFoldDB" id="A0A9P9IFD4"/>
<evidence type="ECO:0008006" key="3">
    <source>
        <dbReference type="Google" id="ProtNLM"/>
    </source>
</evidence>
<keyword evidence="2" id="KW-1185">Reference proteome</keyword>
<dbReference type="OrthoDB" id="2328924at2759"/>
<dbReference type="Pfam" id="PF05721">
    <property type="entry name" value="PhyH"/>
    <property type="match status" value="1"/>
</dbReference>
<evidence type="ECO:0000313" key="1">
    <source>
        <dbReference type="EMBL" id="KAH7117724.1"/>
    </source>
</evidence>
<evidence type="ECO:0000313" key="2">
    <source>
        <dbReference type="Proteomes" id="UP000700596"/>
    </source>
</evidence>